<organism evidence="1 2">
    <name type="scientific">Muribaculum caecicola</name>
    <dbReference type="NCBI Taxonomy" id="3038144"/>
    <lineage>
        <taxon>Bacteria</taxon>
        <taxon>Pseudomonadati</taxon>
        <taxon>Bacteroidota</taxon>
        <taxon>Bacteroidia</taxon>
        <taxon>Bacteroidales</taxon>
        <taxon>Muribaculaceae</taxon>
        <taxon>Muribaculum</taxon>
    </lineage>
</organism>
<reference evidence="1" key="1">
    <citation type="submission" date="2019-04" db="EMBL/GenBank/DDBJ databases">
        <title>Microbes associate with the intestines of laboratory mice.</title>
        <authorList>
            <person name="Navarre W."/>
            <person name="Wong E."/>
            <person name="Huang K.C."/>
            <person name="Tropini C."/>
            <person name="Ng K."/>
            <person name="Yu B."/>
        </authorList>
    </citation>
    <scope>NUCLEOTIDE SEQUENCE</scope>
    <source>
        <strain evidence="1">NM86_A22</strain>
    </source>
</reference>
<protein>
    <submittedName>
        <fullName evidence="1">DUF5131 family protein</fullName>
    </submittedName>
</protein>
<comment type="caution">
    <text evidence="1">The sequence shown here is derived from an EMBL/GenBank/DDBJ whole genome shotgun (WGS) entry which is preliminary data.</text>
</comment>
<name>A0AC61S7Q3_9BACT</name>
<sequence length="243" mass="28310">MLMWNPWHGCHKVSAGCRHCYVYREDAAFGTSISPSVVRKTASFSLPLKLDRTKNWKHPSGSIFGLCFTSDFLIEEADEWRQEIWEIIRQRSDCTFLFFTKRIERLDSLLPSDWNEGYENVAVGCTVENQDRANFRMPIFLNLPIRHRLIIIAPMLEKINISPYLDPRLIDEVSVGGESGKFARAIDYNWVLDIRRQCIDHNVPFCFHQTGSHFIKQGHLYHIPRQHQHSQALKAGINTIIRQ</sequence>
<proteinExistence type="predicted"/>
<dbReference type="Proteomes" id="UP000305401">
    <property type="component" value="Unassembled WGS sequence"/>
</dbReference>
<dbReference type="EMBL" id="SSTG01000013">
    <property type="protein sequence ID" value="THG54619.1"/>
    <property type="molecule type" value="Genomic_DNA"/>
</dbReference>
<keyword evidence="2" id="KW-1185">Reference proteome</keyword>
<evidence type="ECO:0000313" key="1">
    <source>
        <dbReference type="EMBL" id="THG54619.1"/>
    </source>
</evidence>
<gene>
    <name evidence="1" type="ORF">E5990_02190</name>
</gene>
<accession>A0AC61S7Q3</accession>
<evidence type="ECO:0000313" key="2">
    <source>
        <dbReference type="Proteomes" id="UP000305401"/>
    </source>
</evidence>